<dbReference type="Pfam" id="PF01625">
    <property type="entry name" value="PMSR"/>
    <property type="match status" value="1"/>
</dbReference>
<feature type="region of interest" description="Disordered" evidence="6">
    <location>
        <begin position="103"/>
        <end position="130"/>
    </location>
</feature>
<reference evidence="8 9" key="1">
    <citation type="submission" date="2018-06" db="EMBL/GenBank/DDBJ databases">
        <title>WGS assembly of Brassica rapa FPsc.</title>
        <authorList>
            <person name="Bowman J."/>
            <person name="Kohchi T."/>
            <person name="Yamato K."/>
            <person name="Jenkins J."/>
            <person name="Shu S."/>
            <person name="Ishizaki K."/>
            <person name="Yamaoka S."/>
            <person name="Nishihama R."/>
            <person name="Nakamura Y."/>
            <person name="Berger F."/>
            <person name="Adam C."/>
            <person name="Aki S."/>
            <person name="Althoff F."/>
            <person name="Araki T."/>
            <person name="Arteaga-Vazquez M."/>
            <person name="Balasubrmanian S."/>
            <person name="Bauer D."/>
            <person name="Boehm C."/>
            <person name="Briginshaw L."/>
            <person name="Caballero-Perez J."/>
            <person name="Catarino B."/>
            <person name="Chen F."/>
            <person name="Chiyoda S."/>
            <person name="Chovatia M."/>
            <person name="Davies K."/>
            <person name="Delmans M."/>
            <person name="Demura T."/>
            <person name="Dierschke T."/>
            <person name="Dolan L."/>
            <person name="Dorantes-Acosta A."/>
            <person name="Eklund D."/>
            <person name="Florent S."/>
            <person name="Flores-Sandoval E."/>
            <person name="Fujiyama A."/>
            <person name="Fukuzawa H."/>
            <person name="Galik B."/>
            <person name="Grimanelli D."/>
            <person name="Grimwood J."/>
            <person name="Grossniklaus U."/>
            <person name="Hamada T."/>
            <person name="Haseloff J."/>
            <person name="Hetherington A."/>
            <person name="Higo A."/>
            <person name="Hirakawa Y."/>
            <person name="Hundley H."/>
            <person name="Ikeda Y."/>
            <person name="Inoue K."/>
            <person name="Inoue S."/>
            <person name="Ishida S."/>
            <person name="Jia Q."/>
            <person name="Kakita M."/>
            <person name="Kanazawa T."/>
            <person name="Kawai Y."/>
            <person name="Kawashima T."/>
            <person name="Kennedy M."/>
            <person name="Kinose K."/>
            <person name="Kinoshita T."/>
            <person name="Kohara Y."/>
            <person name="Koide E."/>
            <person name="Komatsu K."/>
            <person name="Kopischke S."/>
            <person name="Kubo M."/>
            <person name="Kyozuka J."/>
            <person name="Lagercrantz U."/>
            <person name="Lin S."/>
            <person name="Lindquist E."/>
            <person name="Lipzen A."/>
            <person name="Lu C."/>
            <person name="Luna E."/>
            <person name="Martienssen R."/>
            <person name="Minamino N."/>
            <person name="Mizutani M."/>
            <person name="Mizutani M."/>
            <person name="Mochizuki N."/>
            <person name="Monte I."/>
            <person name="Mosher R."/>
            <person name="Nagasaki H."/>
            <person name="Nakagami H."/>
            <person name="Naramoto S."/>
            <person name="Nishitani K."/>
            <person name="Ohtani M."/>
            <person name="Okamoto T."/>
            <person name="Okumura M."/>
            <person name="Phillips J."/>
            <person name="Pollak B."/>
            <person name="Reinders A."/>
            <person name="Roevekamp M."/>
            <person name="Sano R."/>
            <person name="Sawa S."/>
            <person name="Schmid M."/>
            <person name="Shirakawa M."/>
            <person name="Solano R."/>
            <person name="Spunde A."/>
            <person name="Suetsugu N."/>
            <person name="Sugano S."/>
            <person name="Sugiyama A."/>
            <person name="Sun R."/>
            <person name="Suzuki Y."/>
            <person name="Takenaka M."/>
            <person name="Takezawa D."/>
            <person name="Tomogane H."/>
            <person name="Tsuzuki M."/>
            <person name="Ueda T."/>
            <person name="Umeda M."/>
            <person name="Ward J."/>
            <person name="Watanabe Y."/>
            <person name="Yazaki K."/>
            <person name="Yokoyama R."/>
            <person name="Yoshitake Y."/>
            <person name="Yotsui I."/>
            <person name="Zachgo S."/>
            <person name="Schmutz J."/>
        </authorList>
    </citation>
    <scope>NUCLEOTIDE SEQUENCE [LARGE SCALE GENOMIC DNA]</scope>
    <source>
        <strain evidence="9">cv. B-3</strain>
    </source>
</reference>
<keyword evidence="3" id="KW-0560">Oxidoreductase</keyword>
<evidence type="ECO:0000256" key="5">
    <source>
        <dbReference type="ARBA" id="ARBA00030643"/>
    </source>
</evidence>
<dbReference type="PANTHER" id="PTHR42799">
    <property type="entry name" value="MITOCHONDRIAL PEPTIDE METHIONINE SULFOXIDE REDUCTASE"/>
    <property type="match status" value="1"/>
</dbReference>
<protein>
    <recommendedName>
        <fullName evidence="2">peptide-methionine (S)-S-oxide reductase</fullName>
        <ecNumber evidence="2">1.8.4.11</ecNumber>
    </recommendedName>
    <alternativeName>
        <fullName evidence="5">Peptide-methionine (S)-S-oxide reductase</fullName>
    </alternativeName>
    <alternativeName>
        <fullName evidence="4">Protein-methionine-S-oxide reductase</fullName>
    </alternativeName>
</protein>
<proteinExistence type="inferred from homology"/>
<dbReference type="AlphaFoldDB" id="A0A397YKG9"/>
<name>A0A397YKG9_BRACM</name>
<dbReference type="InterPro" id="IPR036509">
    <property type="entry name" value="Met_Sox_Rdtase_MsrA_sf"/>
</dbReference>
<dbReference type="PANTHER" id="PTHR42799:SF16">
    <property type="entry name" value="PEPTIDE METHIONINE SULFOXIDE REDUCTASE A2"/>
    <property type="match status" value="1"/>
</dbReference>
<evidence type="ECO:0000259" key="7">
    <source>
        <dbReference type="Pfam" id="PF01625"/>
    </source>
</evidence>
<dbReference type="Gene3D" id="3.30.1060.10">
    <property type="entry name" value="Peptide methionine sulphoxide reductase MsrA"/>
    <property type="match status" value="1"/>
</dbReference>
<evidence type="ECO:0000256" key="1">
    <source>
        <dbReference type="ARBA" id="ARBA00005591"/>
    </source>
</evidence>
<evidence type="ECO:0000256" key="2">
    <source>
        <dbReference type="ARBA" id="ARBA00012502"/>
    </source>
</evidence>
<feature type="domain" description="Peptide methionine sulphoxide reductase MsrA" evidence="7">
    <location>
        <begin position="76"/>
        <end position="109"/>
    </location>
</feature>
<dbReference type="EMBL" id="CM010635">
    <property type="protein sequence ID" value="RID51550.1"/>
    <property type="molecule type" value="Genomic_DNA"/>
</dbReference>
<evidence type="ECO:0000256" key="3">
    <source>
        <dbReference type="ARBA" id="ARBA00023002"/>
    </source>
</evidence>
<sequence>MHVVTVAEEPIAGAGSRLRWKVKAKMETICGSSISRRLTCGPSRFRPDRTVLSREARKFMGLLNKGPILPQQALTNQQKNLEKKIVTEILPAKKFHKAEEYHQHYLSKGGKSGHAQSPSKSCKDPISCFG</sequence>
<organism evidence="8 9">
    <name type="scientific">Brassica campestris</name>
    <name type="common">Field mustard</name>
    <dbReference type="NCBI Taxonomy" id="3711"/>
    <lineage>
        <taxon>Eukaryota</taxon>
        <taxon>Viridiplantae</taxon>
        <taxon>Streptophyta</taxon>
        <taxon>Embryophyta</taxon>
        <taxon>Tracheophyta</taxon>
        <taxon>Spermatophyta</taxon>
        <taxon>Magnoliopsida</taxon>
        <taxon>eudicotyledons</taxon>
        <taxon>Gunneridae</taxon>
        <taxon>Pentapetalae</taxon>
        <taxon>rosids</taxon>
        <taxon>malvids</taxon>
        <taxon>Brassicales</taxon>
        <taxon>Brassicaceae</taxon>
        <taxon>Brassiceae</taxon>
        <taxon>Brassica</taxon>
    </lineage>
</organism>
<dbReference type="EC" id="1.8.4.11" evidence="2"/>
<comment type="similarity">
    <text evidence="1">Belongs to the MsrA Met sulfoxide reductase family.</text>
</comment>
<dbReference type="InterPro" id="IPR050162">
    <property type="entry name" value="MsrA_MetSO_reductase"/>
</dbReference>
<accession>A0A397YKG9</accession>
<dbReference type="InterPro" id="IPR002569">
    <property type="entry name" value="Met_Sox_Rdtase_MsrA_dom"/>
</dbReference>
<evidence type="ECO:0000256" key="6">
    <source>
        <dbReference type="SAM" id="MobiDB-lite"/>
    </source>
</evidence>
<evidence type="ECO:0000313" key="9">
    <source>
        <dbReference type="Proteomes" id="UP000264353"/>
    </source>
</evidence>
<gene>
    <name evidence="8" type="ORF">BRARA_H02203</name>
</gene>
<evidence type="ECO:0000256" key="4">
    <source>
        <dbReference type="ARBA" id="ARBA00030273"/>
    </source>
</evidence>
<dbReference type="SUPFAM" id="SSF55068">
    <property type="entry name" value="Peptide methionine sulfoxide reductase"/>
    <property type="match status" value="1"/>
</dbReference>
<dbReference type="GO" id="GO:0008113">
    <property type="term" value="F:peptide-methionine (S)-S-oxide reductase activity"/>
    <property type="evidence" value="ECO:0007669"/>
    <property type="project" value="UniProtKB-EC"/>
</dbReference>
<dbReference type="Proteomes" id="UP000264353">
    <property type="component" value="Chromosome A8"/>
</dbReference>
<evidence type="ECO:0000313" key="8">
    <source>
        <dbReference type="EMBL" id="RID51550.1"/>
    </source>
</evidence>